<dbReference type="Pfam" id="PF04964">
    <property type="entry name" value="Flp_Fap"/>
    <property type="match status" value="1"/>
</dbReference>
<dbReference type="Proteomes" id="UP000595610">
    <property type="component" value="Chromosome 1"/>
</dbReference>
<evidence type="ECO:0000256" key="1">
    <source>
        <dbReference type="SAM" id="Phobius"/>
    </source>
</evidence>
<keyword evidence="3" id="KW-1185">Reference proteome</keyword>
<dbReference type="InterPro" id="IPR007047">
    <property type="entry name" value="Flp_Fap"/>
</dbReference>
<evidence type="ECO:0000313" key="2">
    <source>
        <dbReference type="EMBL" id="QQC64940.1"/>
    </source>
</evidence>
<dbReference type="AlphaFoldDB" id="A0A7T4TA49"/>
<evidence type="ECO:0000313" key="3">
    <source>
        <dbReference type="Proteomes" id="UP000595610"/>
    </source>
</evidence>
<gene>
    <name evidence="2" type="ORF">I6I06_05575</name>
</gene>
<keyword evidence="1" id="KW-1133">Transmembrane helix</keyword>
<sequence length="72" mass="7042">MKKFTQRFLRDNKGVTAIEYGLIAGLVVLVIAAAVGTLGTNISGVFNAVANKIGNGTTSTGAGPSSGSGSGG</sequence>
<dbReference type="KEGG" id="pgis:I6I06_05575"/>
<keyword evidence="1" id="KW-0812">Transmembrane</keyword>
<organism evidence="2 3">
    <name type="scientific">Paraburkholderia ginsengisoli</name>
    <dbReference type="NCBI Taxonomy" id="311231"/>
    <lineage>
        <taxon>Bacteria</taxon>
        <taxon>Pseudomonadati</taxon>
        <taxon>Pseudomonadota</taxon>
        <taxon>Betaproteobacteria</taxon>
        <taxon>Burkholderiales</taxon>
        <taxon>Burkholderiaceae</taxon>
        <taxon>Paraburkholderia</taxon>
    </lineage>
</organism>
<name>A0A7T4TA49_9BURK</name>
<dbReference type="RefSeq" id="WP_042324038.1">
    <property type="nucleotide sequence ID" value="NZ_CP066075.1"/>
</dbReference>
<feature type="transmembrane region" description="Helical" evidence="1">
    <location>
        <begin position="20"/>
        <end position="39"/>
    </location>
</feature>
<reference evidence="2 3" key="1">
    <citation type="submission" date="2020-12" db="EMBL/GenBank/DDBJ databases">
        <title>FDA dAtabase for Regulatory Grade micrObial Sequences (FDA-ARGOS): Supporting development and validation of Infectious Disease Dx tests.</title>
        <authorList>
            <person name="Nelson B."/>
            <person name="Plummer A."/>
            <person name="Tallon L."/>
            <person name="Sadzewicz L."/>
            <person name="Zhao X."/>
            <person name="Boylan J."/>
            <person name="Ott S."/>
            <person name="Bowen H."/>
            <person name="Vavikolanu K."/>
            <person name="Mehta A."/>
            <person name="Aluvathingal J."/>
            <person name="Nadendla S."/>
            <person name="Myers T."/>
            <person name="Yan Y."/>
            <person name="Sichtig H."/>
        </authorList>
    </citation>
    <scope>NUCLEOTIDE SEQUENCE [LARGE SCALE GENOMIC DNA]</scope>
    <source>
        <strain evidence="2 3">FDAARGOS_1049</strain>
    </source>
</reference>
<dbReference type="EMBL" id="CP066075">
    <property type="protein sequence ID" value="QQC64940.1"/>
    <property type="molecule type" value="Genomic_DNA"/>
</dbReference>
<protein>
    <submittedName>
        <fullName evidence="2">Flp family type IVb pilin</fullName>
    </submittedName>
</protein>
<accession>A0A7T4TA49</accession>
<proteinExistence type="predicted"/>
<keyword evidence="1" id="KW-0472">Membrane</keyword>